<dbReference type="AlphaFoldDB" id="A0A397S3Z7"/>
<dbReference type="InterPro" id="IPR011009">
    <property type="entry name" value="Kinase-like_dom_sf"/>
</dbReference>
<feature type="compositionally biased region" description="Polar residues" evidence="1">
    <location>
        <begin position="82"/>
        <end position="94"/>
    </location>
</feature>
<dbReference type="OrthoDB" id="2213591at2759"/>
<keyword evidence="4" id="KW-1185">Reference proteome</keyword>
<name>A0A397S3Z7_9GLOM</name>
<evidence type="ECO:0008006" key="5">
    <source>
        <dbReference type="Google" id="ProtNLM"/>
    </source>
</evidence>
<dbReference type="Proteomes" id="UP000265703">
    <property type="component" value="Unassembled WGS sequence"/>
</dbReference>
<dbReference type="EMBL" id="QKYT01000841">
    <property type="protein sequence ID" value="RIA81143.1"/>
    <property type="molecule type" value="Genomic_DNA"/>
</dbReference>
<evidence type="ECO:0000313" key="4">
    <source>
        <dbReference type="Proteomes" id="UP000265703"/>
    </source>
</evidence>
<feature type="region of interest" description="Disordered" evidence="1">
    <location>
        <begin position="62"/>
        <end position="94"/>
    </location>
</feature>
<organism evidence="3 4">
    <name type="scientific">Glomus cerebriforme</name>
    <dbReference type="NCBI Taxonomy" id="658196"/>
    <lineage>
        <taxon>Eukaryota</taxon>
        <taxon>Fungi</taxon>
        <taxon>Fungi incertae sedis</taxon>
        <taxon>Mucoromycota</taxon>
        <taxon>Glomeromycotina</taxon>
        <taxon>Glomeromycetes</taxon>
        <taxon>Glomerales</taxon>
        <taxon>Glomeraceae</taxon>
        <taxon>Glomus</taxon>
    </lineage>
</organism>
<evidence type="ECO:0000313" key="2">
    <source>
        <dbReference type="EMBL" id="RIA80127.1"/>
    </source>
</evidence>
<reference evidence="3 4" key="1">
    <citation type="submission" date="2018-06" db="EMBL/GenBank/DDBJ databases">
        <title>Comparative genomics reveals the genomic features of Rhizophagus irregularis, R. cerebriforme, R. diaphanum and Gigaspora rosea, and their symbiotic lifestyle signature.</title>
        <authorList>
            <person name="Morin E."/>
            <person name="San Clemente H."/>
            <person name="Chen E.C.H."/>
            <person name="De La Providencia I."/>
            <person name="Hainaut M."/>
            <person name="Kuo A."/>
            <person name="Kohler A."/>
            <person name="Murat C."/>
            <person name="Tang N."/>
            <person name="Roy S."/>
            <person name="Loubradou J."/>
            <person name="Henrissat B."/>
            <person name="Grigoriev I.V."/>
            <person name="Corradi N."/>
            <person name="Roux C."/>
            <person name="Martin F.M."/>
        </authorList>
    </citation>
    <scope>NUCLEOTIDE SEQUENCE [LARGE SCALE GENOMIC DNA]</scope>
    <source>
        <strain evidence="3 4">DAOM 227022</strain>
    </source>
</reference>
<dbReference type="SUPFAM" id="SSF56112">
    <property type="entry name" value="Protein kinase-like (PK-like)"/>
    <property type="match status" value="1"/>
</dbReference>
<proteinExistence type="predicted"/>
<evidence type="ECO:0000313" key="3">
    <source>
        <dbReference type="EMBL" id="RIA81143.1"/>
    </source>
</evidence>
<protein>
    <recommendedName>
        <fullName evidence="5">Serine-threonine/tyrosine-protein kinase catalytic domain-containing protein</fullName>
    </recommendedName>
</protein>
<evidence type="ECO:0000256" key="1">
    <source>
        <dbReference type="SAM" id="MobiDB-lite"/>
    </source>
</evidence>
<comment type="caution">
    <text evidence="3">The sequence shown here is derived from an EMBL/GenBank/DDBJ whole genome shotgun (WGS) entry which is preliminary data.</text>
</comment>
<sequence>MAPELLRGGKYSEQSDIYALGIIKGEIPSDAPQSIQSIIEQCWKDEPNERTNLESVLEEIRENKVKTQQSDSRSSEDISKGFGNSQSLQVPVDSAQINLEDQITEQTKEELRISIEQLAKK</sequence>
<dbReference type="Gene3D" id="1.10.510.10">
    <property type="entry name" value="Transferase(Phosphotransferase) domain 1"/>
    <property type="match status" value="2"/>
</dbReference>
<dbReference type="EMBL" id="QKYT01001040">
    <property type="protein sequence ID" value="RIA80127.1"/>
    <property type="molecule type" value="Genomic_DNA"/>
</dbReference>
<gene>
    <name evidence="3" type="ORF">C1645_744743</name>
    <name evidence="2" type="ORF">C1645_745470</name>
</gene>
<accession>A0A397S3Z7</accession>